<dbReference type="InterPro" id="IPR001182">
    <property type="entry name" value="FtsW/RodA"/>
</dbReference>
<feature type="transmembrane region" description="Helical" evidence="6">
    <location>
        <begin position="284"/>
        <end position="301"/>
    </location>
</feature>
<feature type="transmembrane region" description="Helical" evidence="6">
    <location>
        <begin position="160"/>
        <end position="175"/>
    </location>
</feature>
<keyword evidence="2 6" id="KW-0812">Transmembrane</keyword>
<dbReference type="GO" id="GO:0005886">
    <property type="term" value="C:plasma membrane"/>
    <property type="evidence" value="ECO:0007669"/>
    <property type="project" value="TreeGrafter"/>
</dbReference>
<dbReference type="GO" id="GO:0008360">
    <property type="term" value="P:regulation of cell shape"/>
    <property type="evidence" value="ECO:0007669"/>
    <property type="project" value="UniProtKB-KW"/>
</dbReference>
<dbReference type="AlphaFoldDB" id="A0A6L8V977"/>
<dbReference type="GO" id="GO:0015648">
    <property type="term" value="F:lipid-linked peptidoglycan transporter activity"/>
    <property type="evidence" value="ECO:0007669"/>
    <property type="project" value="TreeGrafter"/>
</dbReference>
<comment type="caution">
    <text evidence="7">The sequence shown here is derived from an EMBL/GenBank/DDBJ whole genome shotgun (WGS) entry which is preliminary data.</text>
</comment>
<feature type="transmembrane region" description="Helical" evidence="6">
    <location>
        <begin position="106"/>
        <end position="125"/>
    </location>
</feature>
<evidence type="ECO:0000313" key="8">
    <source>
        <dbReference type="Proteomes" id="UP000481087"/>
    </source>
</evidence>
<name>A0A6L8V977_9BACL</name>
<feature type="transmembrane region" description="Helical" evidence="6">
    <location>
        <begin position="65"/>
        <end position="86"/>
    </location>
</feature>
<dbReference type="InterPro" id="IPR018365">
    <property type="entry name" value="Cell_cycle_FtsW-rel_CS"/>
</dbReference>
<dbReference type="Pfam" id="PF01098">
    <property type="entry name" value="FTSW_RODA_SPOVE"/>
    <property type="match status" value="1"/>
</dbReference>
<comment type="subcellular location">
    <subcellularLocation>
        <location evidence="1">Membrane</location>
        <topology evidence="1">Multi-pass membrane protein</topology>
    </subcellularLocation>
</comment>
<evidence type="ECO:0000313" key="7">
    <source>
        <dbReference type="EMBL" id="MZQ85899.1"/>
    </source>
</evidence>
<feature type="transmembrane region" description="Helical" evidence="6">
    <location>
        <begin position="182"/>
        <end position="200"/>
    </location>
</feature>
<dbReference type="PROSITE" id="PS00428">
    <property type="entry name" value="FTSW_RODA_SPOVE"/>
    <property type="match status" value="1"/>
</dbReference>
<gene>
    <name evidence="7" type="ORF">GQF01_27740</name>
</gene>
<evidence type="ECO:0000256" key="4">
    <source>
        <dbReference type="ARBA" id="ARBA00022989"/>
    </source>
</evidence>
<dbReference type="RefSeq" id="WP_161410219.1">
    <property type="nucleotide sequence ID" value="NZ_WTUZ01000037.1"/>
</dbReference>
<evidence type="ECO:0000256" key="5">
    <source>
        <dbReference type="ARBA" id="ARBA00023136"/>
    </source>
</evidence>
<organism evidence="7 8">
    <name type="scientific">Paenibacillus silvestris</name>
    <dbReference type="NCBI Taxonomy" id="2606219"/>
    <lineage>
        <taxon>Bacteria</taxon>
        <taxon>Bacillati</taxon>
        <taxon>Bacillota</taxon>
        <taxon>Bacilli</taxon>
        <taxon>Bacillales</taxon>
        <taxon>Paenibacillaceae</taxon>
        <taxon>Paenibacillus</taxon>
    </lineage>
</organism>
<keyword evidence="4 6" id="KW-1133">Transmembrane helix</keyword>
<proteinExistence type="predicted"/>
<evidence type="ECO:0000256" key="6">
    <source>
        <dbReference type="SAM" id="Phobius"/>
    </source>
</evidence>
<dbReference type="Proteomes" id="UP000481087">
    <property type="component" value="Unassembled WGS sequence"/>
</dbReference>
<sequence>MLAKLKNIDIPIVVILFAFMVISTMTVYSASVDHPSIVISISKILILYAVGLIAFLACSLFDYRVLIRIAPFLYGIGIVSLIAVYFFGKKIHGARGWFELPGGLTFQPAELVKLILIICVTALLAKRGGDLLQIKNDLIPVCAAVLLPFILVLIQPDLGNAIIFVIILLGMLWIGNIKYTHVLLSIVILAGLGFLLLTLYKTFHESLFEVLKGYGFSHWMDRIDTYLYPQDVTEDDSYQVKNAIRAIGSGGLEGEGFLKGTSVHSNFIPFAYSDSIFVVVGEEFGFRGSAVLLLIYFLLIYRMILISIQSTQLSGAYIVVGVVSMFVFQIFENVGMMIGIMPLTGITLPFVSYGGTSLLINMLSLGLVMSVKLHQEREPELF</sequence>
<dbReference type="GO" id="GO:0051301">
    <property type="term" value="P:cell division"/>
    <property type="evidence" value="ECO:0007669"/>
    <property type="project" value="InterPro"/>
</dbReference>
<dbReference type="PANTHER" id="PTHR30474:SF1">
    <property type="entry name" value="PEPTIDOGLYCAN GLYCOSYLTRANSFERASE MRDB"/>
    <property type="match status" value="1"/>
</dbReference>
<feature type="transmembrane region" description="Helical" evidence="6">
    <location>
        <begin position="137"/>
        <end position="154"/>
    </location>
</feature>
<keyword evidence="3" id="KW-0133">Cell shape</keyword>
<keyword evidence="5 6" id="KW-0472">Membrane</keyword>
<dbReference type="PANTHER" id="PTHR30474">
    <property type="entry name" value="CELL CYCLE PROTEIN"/>
    <property type="match status" value="1"/>
</dbReference>
<evidence type="ECO:0000256" key="2">
    <source>
        <dbReference type="ARBA" id="ARBA00022692"/>
    </source>
</evidence>
<feature type="transmembrane region" description="Helical" evidence="6">
    <location>
        <begin position="12"/>
        <end position="31"/>
    </location>
</feature>
<feature type="transmembrane region" description="Helical" evidence="6">
    <location>
        <begin position="37"/>
        <end position="58"/>
    </location>
</feature>
<keyword evidence="8" id="KW-1185">Reference proteome</keyword>
<dbReference type="EMBL" id="WTUZ01000037">
    <property type="protein sequence ID" value="MZQ85899.1"/>
    <property type="molecule type" value="Genomic_DNA"/>
</dbReference>
<reference evidence="7 8" key="1">
    <citation type="submission" date="2019-12" db="EMBL/GenBank/DDBJ databases">
        <title>Paenibacillus sp. nov. sp. isolated from soil.</title>
        <authorList>
            <person name="Kim J."/>
            <person name="Jeong S.E."/>
            <person name="Jung H.S."/>
            <person name="Jeon C.O."/>
        </authorList>
    </citation>
    <scope>NUCLEOTIDE SEQUENCE [LARGE SCALE GENOMIC DNA]</scope>
    <source>
        <strain evidence="7 8">5J-6</strain>
    </source>
</reference>
<accession>A0A6L8V977</accession>
<feature type="transmembrane region" description="Helical" evidence="6">
    <location>
        <begin position="313"/>
        <end position="331"/>
    </location>
</feature>
<dbReference type="GO" id="GO:0032153">
    <property type="term" value="C:cell division site"/>
    <property type="evidence" value="ECO:0007669"/>
    <property type="project" value="TreeGrafter"/>
</dbReference>
<evidence type="ECO:0000256" key="3">
    <source>
        <dbReference type="ARBA" id="ARBA00022960"/>
    </source>
</evidence>
<feature type="transmembrane region" description="Helical" evidence="6">
    <location>
        <begin position="351"/>
        <end position="371"/>
    </location>
</feature>
<evidence type="ECO:0000256" key="1">
    <source>
        <dbReference type="ARBA" id="ARBA00004141"/>
    </source>
</evidence>
<protein>
    <submittedName>
        <fullName evidence="7">Rod shape-determining protein RodA</fullName>
    </submittedName>
</protein>